<gene>
    <name evidence="3" type="ORF">BP5553_04435</name>
</gene>
<feature type="region of interest" description="Disordered" evidence="1">
    <location>
        <begin position="873"/>
        <end position="919"/>
    </location>
</feature>
<keyword evidence="4" id="KW-1185">Reference proteome</keyword>
<evidence type="ECO:0000256" key="1">
    <source>
        <dbReference type="SAM" id="MobiDB-lite"/>
    </source>
</evidence>
<evidence type="ECO:0000313" key="3">
    <source>
        <dbReference type="EMBL" id="RDL37002.1"/>
    </source>
</evidence>
<keyword evidence="2" id="KW-1133">Transmembrane helix</keyword>
<feature type="compositionally biased region" description="Polar residues" evidence="1">
    <location>
        <begin position="897"/>
        <end position="919"/>
    </location>
</feature>
<sequence>MSPEAVHRSFDYPITFPPVDHKPALSRPSSPCEALQSGVVNGGNILDLLEAEKSTNRRSKRTYPLANNEEPVSLGNVWLYMNEDNVGYQAQGSLLKLDSNPASWELNENDDIGLQDHGQGRKIHDSQLITPPETTRKSKSKVLFAGTGSSVAQLPAFKNLTITKLLLPQGKVDEGAILHLQAVSNHQRWMTTQDAVRSGGNGIAKTTLNKLAAFRHKGISQNPSADTADTQLVQYPGQLEDVASEVAHRLSDHRLASSSDGPLRQSLENTEISDLSFSEPNREHSQAIQPSTDGTIDAHQRTSEADTRLVGANHVLTIPTLLSKLETHQEHQFDFYTRQTRYDSPTSSGNQGLYSLLGSSDILGVEPELARNESQMLPVAVGTFPEGIPSKSADNTFRQHASEFGATGINHSQFSTDFEADEFTEGLDDADLLAHISGGTTPGIGLTGSSKYGEENPSQPDLSSSSHGQRWPKSSSVLQIDKTSGERLESLVNTMAPSTSFPPTRSFSLTEYSIDAEEEEEMLKLLDPPAGVVQNFQAPVSFQQLIEDDSDYKDVYGSSLRFPSPLNSRELDISSTRATNNHTTNDSSDPSPPAVENWTILCGSGSARGGGNSTCAFLGIERGRSSMLMPPPQHKMPGYTVAAAATATWDTSSAIPDDAHEYEPLRPFVRLDLPLLVQDRCPIVGVSAQCFLRVCFRIGEMFRESARCYARSQDAVIELFARVTFSSHDAHTTEQHFQFADFWSNNTPFPTGILMNYKSTGLVESESRVFVGAEKEKMARCLGRLRRDQKSATGWVLNIANIRETEWEEIRWTKRIVGAGHVKSEARPSSNLWREGWTLLREPAKLGIQNTSLKSGFLPTLYANPCISQGNEKLRNTGTTVHPTGTMSRHRYETVPQRDTSFSSQCPQSTQSPIILSPIPNFNSGLPTSIASSISSAPSSPPPSFHTYSSPPTPRPAPSTMTQTTASTGSGMPGPYGDLWGVAPSTIGGEGQTSNDALATIAGLKQRVEWLEESIGRLLLEKETPSSSSSKCEECSHQSGKQDRNNCCVVFTDASPDLEKVIASSRSNCCVTFSASERYKKQQRRSGFILAMLVISVTIIMVMVLMNGKRAIKGNGDFRAEKNFEGGA</sequence>
<evidence type="ECO:0000256" key="2">
    <source>
        <dbReference type="SAM" id="Phobius"/>
    </source>
</evidence>
<organism evidence="3 4">
    <name type="scientific">Venustampulla echinocandica</name>
    <dbReference type="NCBI Taxonomy" id="2656787"/>
    <lineage>
        <taxon>Eukaryota</taxon>
        <taxon>Fungi</taxon>
        <taxon>Dikarya</taxon>
        <taxon>Ascomycota</taxon>
        <taxon>Pezizomycotina</taxon>
        <taxon>Leotiomycetes</taxon>
        <taxon>Helotiales</taxon>
        <taxon>Pleuroascaceae</taxon>
        <taxon>Venustampulla</taxon>
    </lineage>
</organism>
<dbReference type="OrthoDB" id="5397183at2759"/>
<feature type="compositionally biased region" description="Polar residues" evidence="1">
    <location>
        <begin position="873"/>
        <end position="887"/>
    </location>
</feature>
<proteinExistence type="predicted"/>
<feature type="region of interest" description="Disordered" evidence="1">
    <location>
        <begin position="444"/>
        <end position="477"/>
    </location>
</feature>
<dbReference type="Proteomes" id="UP000254866">
    <property type="component" value="Unassembled WGS sequence"/>
</dbReference>
<feature type="region of interest" description="Disordered" evidence="1">
    <location>
        <begin position="932"/>
        <end position="988"/>
    </location>
</feature>
<name>A0A370TNB1_9HELO</name>
<protein>
    <submittedName>
        <fullName evidence="3">Uncharacterized protein</fullName>
    </submittedName>
</protein>
<dbReference type="AlphaFoldDB" id="A0A370TNB1"/>
<dbReference type="EMBL" id="NPIC01000003">
    <property type="protein sequence ID" value="RDL37002.1"/>
    <property type="molecule type" value="Genomic_DNA"/>
</dbReference>
<dbReference type="RefSeq" id="XP_031869658.1">
    <property type="nucleotide sequence ID" value="XM_032013058.1"/>
</dbReference>
<feature type="compositionally biased region" description="Polar residues" evidence="1">
    <location>
        <begin position="961"/>
        <end position="970"/>
    </location>
</feature>
<reference evidence="3 4" key="1">
    <citation type="journal article" date="2018" name="IMA Fungus">
        <title>IMA Genome-F 9: Draft genome sequence of Annulohypoxylon stygium, Aspergillus mulundensis, Berkeleyomyces basicola (syn. Thielaviopsis basicola), Ceratocystis smalleyi, two Cercospora beticola strains, Coleophoma cylindrospora, Fusarium fracticaudum, Phialophora cf. hyalina, and Morchella septimelata.</title>
        <authorList>
            <person name="Wingfield B.D."/>
            <person name="Bills G.F."/>
            <person name="Dong Y."/>
            <person name="Huang W."/>
            <person name="Nel W.J."/>
            <person name="Swalarsk-Parry B.S."/>
            <person name="Vaghefi N."/>
            <person name="Wilken P.M."/>
            <person name="An Z."/>
            <person name="de Beer Z.W."/>
            <person name="De Vos L."/>
            <person name="Chen L."/>
            <person name="Duong T.A."/>
            <person name="Gao Y."/>
            <person name="Hammerbacher A."/>
            <person name="Kikkert J.R."/>
            <person name="Li Y."/>
            <person name="Li H."/>
            <person name="Li K."/>
            <person name="Li Q."/>
            <person name="Liu X."/>
            <person name="Ma X."/>
            <person name="Naidoo K."/>
            <person name="Pethybridge S.J."/>
            <person name="Sun J."/>
            <person name="Steenkamp E.T."/>
            <person name="van der Nest M.A."/>
            <person name="van Wyk S."/>
            <person name="Wingfield M.J."/>
            <person name="Xiong C."/>
            <person name="Yue Q."/>
            <person name="Zhang X."/>
        </authorList>
    </citation>
    <scope>NUCLEOTIDE SEQUENCE [LARGE SCALE GENOMIC DNA]</scope>
    <source>
        <strain evidence="3 4">BP 5553</strain>
    </source>
</reference>
<feature type="compositionally biased region" description="Polar residues" evidence="1">
    <location>
        <begin position="456"/>
        <end position="477"/>
    </location>
</feature>
<evidence type="ECO:0000313" key="4">
    <source>
        <dbReference type="Proteomes" id="UP000254866"/>
    </source>
</evidence>
<comment type="caution">
    <text evidence="3">The sequence shown here is derived from an EMBL/GenBank/DDBJ whole genome shotgun (WGS) entry which is preliminary data.</text>
</comment>
<accession>A0A370TNB1</accession>
<feature type="transmembrane region" description="Helical" evidence="2">
    <location>
        <begin position="1087"/>
        <end position="1106"/>
    </location>
</feature>
<feature type="region of interest" description="Disordered" evidence="1">
    <location>
        <begin position="274"/>
        <end position="299"/>
    </location>
</feature>
<dbReference type="GeneID" id="43597284"/>
<keyword evidence="2" id="KW-0472">Membrane</keyword>
<keyword evidence="2" id="KW-0812">Transmembrane</keyword>